<reference evidence="2 3" key="1">
    <citation type="submission" date="2019-06" db="EMBL/GenBank/DDBJ databases">
        <title>Evolution of Burkholderia multivorans in the lungs of Cystic Fibrosis patients.</title>
        <authorList>
            <person name="Moreira L.M."/>
        </authorList>
    </citation>
    <scope>NUCLEOTIDE SEQUENCE [LARGE SCALE GENOMIC DNA]</scope>
    <source>
        <strain evidence="2 3">VC13239</strain>
    </source>
</reference>
<comment type="caution">
    <text evidence="2">The sequence shown here is derived from an EMBL/GenBank/DDBJ whole genome shotgun (WGS) entry which is preliminary data.</text>
</comment>
<evidence type="ECO:0000313" key="2">
    <source>
        <dbReference type="EMBL" id="MDR8757737.1"/>
    </source>
</evidence>
<gene>
    <name evidence="2" type="ORF">FEQ00_06195</name>
</gene>
<dbReference type="RefSeq" id="WP_175897342.1">
    <property type="nucleotide sequence ID" value="NZ_CADFDQ010000043.1"/>
</dbReference>
<evidence type="ECO:0008006" key="4">
    <source>
        <dbReference type="Google" id="ProtNLM"/>
    </source>
</evidence>
<feature type="transmembrane region" description="Helical" evidence="1">
    <location>
        <begin position="36"/>
        <end position="55"/>
    </location>
</feature>
<organism evidence="2 3">
    <name type="scientific">Burkholderia pseudomultivorans</name>
    <dbReference type="NCBI Taxonomy" id="1207504"/>
    <lineage>
        <taxon>Bacteria</taxon>
        <taxon>Pseudomonadati</taxon>
        <taxon>Pseudomonadota</taxon>
        <taxon>Betaproteobacteria</taxon>
        <taxon>Burkholderiales</taxon>
        <taxon>Burkholderiaceae</taxon>
        <taxon>Burkholderia</taxon>
        <taxon>Burkholderia cepacia complex</taxon>
    </lineage>
</organism>
<protein>
    <recommendedName>
        <fullName evidence="4">2TM domain-containing protein</fullName>
    </recommendedName>
</protein>
<feature type="transmembrane region" description="Helical" evidence="1">
    <location>
        <begin position="67"/>
        <end position="87"/>
    </location>
</feature>
<keyword evidence="1" id="KW-0812">Transmembrane</keyword>
<proteinExistence type="predicted"/>
<accession>A0ABU2ECX5</accession>
<dbReference type="EMBL" id="VJSY01000070">
    <property type="protein sequence ID" value="MDR8757737.1"/>
    <property type="molecule type" value="Genomic_DNA"/>
</dbReference>
<keyword evidence="1" id="KW-0472">Membrane</keyword>
<evidence type="ECO:0000313" key="3">
    <source>
        <dbReference type="Proteomes" id="UP001248067"/>
    </source>
</evidence>
<sequence length="105" mass="12227">MKRNLRHFTHVIAAISRAIRRRRARGRLTREQFKDACLIVQICVLVHCFALASLWWARSHDGEAGSWMNWVGVAMAIAWVVFFWGFLLKQAHIAAENAVKREIQR</sequence>
<dbReference type="Proteomes" id="UP001248067">
    <property type="component" value="Unassembled WGS sequence"/>
</dbReference>
<keyword evidence="3" id="KW-1185">Reference proteome</keyword>
<name>A0ABU2ECX5_9BURK</name>
<keyword evidence="1" id="KW-1133">Transmembrane helix</keyword>
<evidence type="ECO:0000256" key="1">
    <source>
        <dbReference type="SAM" id="Phobius"/>
    </source>
</evidence>